<keyword evidence="5" id="KW-1185">Reference proteome</keyword>
<sequence length="196" mass="21669">MSLAALGAVALLTSIIETHVLPQRVNATEACLKEAPDQPYIHEAQQDTMQTQRVNATEACLKEAPDQPYIHEAQQGKSIVALDKHLQGLHCVQANPPLKDLALKVAAKELKMEEVKTMREALSGTPFAMTKEERLEKAISMIPILIAKIDSIVQASLFLLKGAKVEMAVTIIEKAKQLEDTLMQLEKIYEYLKGRA</sequence>
<organism evidence="4 5">
    <name type="scientific">Phrynocephalus forsythii</name>
    <dbReference type="NCBI Taxonomy" id="171643"/>
    <lineage>
        <taxon>Eukaryota</taxon>
        <taxon>Metazoa</taxon>
        <taxon>Chordata</taxon>
        <taxon>Craniata</taxon>
        <taxon>Vertebrata</taxon>
        <taxon>Euteleostomi</taxon>
        <taxon>Lepidosauria</taxon>
        <taxon>Squamata</taxon>
        <taxon>Bifurcata</taxon>
        <taxon>Unidentata</taxon>
        <taxon>Episquamata</taxon>
        <taxon>Toxicofera</taxon>
        <taxon>Iguania</taxon>
        <taxon>Acrodonta</taxon>
        <taxon>Agamidae</taxon>
        <taxon>Agaminae</taxon>
        <taxon>Phrynocephalus</taxon>
    </lineage>
</organism>
<evidence type="ECO:0000313" key="4">
    <source>
        <dbReference type="EMBL" id="KAJ7330141.1"/>
    </source>
</evidence>
<dbReference type="PANTHER" id="PTHR14096">
    <property type="entry name" value="APOLIPOPROTEIN L"/>
    <property type="match status" value="1"/>
</dbReference>
<dbReference type="GO" id="GO:0042157">
    <property type="term" value="P:lipoprotein metabolic process"/>
    <property type="evidence" value="ECO:0007669"/>
    <property type="project" value="InterPro"/>
</dbReference>
<dbReference type="Proteomes" id="UP001142489">
    <property type="component" value="Unassembled WGS sequence"/>
</dbReference>
<feature type="coiled-coil region" evidence="2">
    <location>
        <begin position="168"/>
        <end position="195"/>
    </location>
</feature>
<dbReference type="PANTHER" id="PTHR14096:SF27">
    <property type="entry name" value="APOLIPOPROTEIN L2"/>
    <property type="match status" value="1"/>
</dbReference>
<evidence type="ECO:0000313" key="5">
    <source>
        <dbReference type="Proteomes" id="UP001142489"/>
    </source>
</evidence>
<dbReference type="GO" id="GO:0006869">
    <property type="term" value="P:lipid transport"/>
    <property type="evidence" value="ECO:0007669"/>
    <property type="project" value="InterPro"/>
</dbReference>
<evidence type="ECO:0000256" key="1">
    <source>
        <dbReference type="ARBA" id="ARBA00010090"/>
    </source>
</evidence>
<dbReference type="AlphaFoldDB" id="A0A9Q1B299"/>
<gene>
    <name evidence="4" type="ORF">JRQ81_016315</name>
</gene>
<proteinExistence type="inferred from homology"/>
<dbReference type="GO" id="GO:0008289">
    <property type="term" value="F:lipid binding"/>
    <property type="evidence" value="ECO:0007669"/>
    <property type="project" value="InterPro"/>
</dbReference>
<feature type="chain" id="PRO_5040517098" description="Secreted protein" evidence="3">
    <location>
        <begin position="28"/>
        <end position="196"/>
    </location>
</feature>
<protein>
    <recommendedName>
        <fullName evidence="6">Secreted protein</fullName>
    </recommendedName>
</protein>
<keyword evidence="2" id="KW-0175">Coiled coil</keyword>
<evidence type="ECO:0008006" key="6">
    <source>
        <dbReference type="Google" id="ProtNLM"/>
    </source>
</evidence>
<comment type="similarity">
    <text evidence="1">Belongs to the apolipoprotein L family.</text>
</comment>
<accession>A0A9Q1B299</accession>
<dbReference type="EMBL" id="JAPFRF010000006">
    <property type="protein sequence ID" value="KAJ7330141.1"/>
    <property type="molecule type" value="Genomic_DNA"/>
</dbReference>
<evidence type="ECO:0000256" key="3">
    <source>
        <dbReference type="SAM" id="SignalP"/>
    </source>
</evidence>
<feature type="signal peptide" evidence="3">
    <location>
        <begin position="1"/>
        <end position="27"/>
    </location>
</feature>
<dbReference type="OrthoDB" id="6363454at2759"/>
<dbReference type="GO" id="GO:0016020">
    <property type="term" value="C:membrane"/>
    <property type="evidence" value="ECO:0007669"/>
    <property type="project" value="TreeGrafter"/>
</dbReference>
<name>A0A9Q1B299_9SAUR</name>
<comment type="caution">
    <text evidence="4">The sequence shown here is derived from an EMBL/GenBank/DDBJ whole genome shotgun (WGS) entry which is preliminary data.</text>
</comment>
<dbReference type="Pfam" id="PF05461">
    <property type="entry name" value="ApoL"/>
    <property type="match status" value="1"/>
</dbReference>
<dbReference type="InterPro" id="IPR008405">
    <property type="entry name" value="ApoL"/>
</dbReference>
<evidence type="ECO:0000256" key="2">
    <source>
        <dbReference type="SAM" id="Coils"/>
    </source>
</evidence>
<keyword evidence="3" id="KW-0732">Signal</keyword>
<dbReference type="GO" id="GO:0005576">
    <property type="term" value="C:extracellular region"/>
    <property type="evidence" value="ECO:0007669"/>
    <property type="project" value="InterPro"/>
</dbReference>
<reference evidence="4" key="1">
    <citation type="journal article" date="2023" name="DNA Res.">
        <title>Chromosome-level genome assembly of Phrynocephalus forsythii using third-generation DNA sequencing and Hi-C analysis.</title>
        <authorList>
            <person name="Qi Y."/>
            <person name="Zhao W."/>
            <person name="Zhao Y."/>
            <person name="Niu C."/>
            <person name="Cao S."/>
            <person name="Zhang Y."/>
        </authorList>
    </citation>
    <scope>NUCLEOTIDE SEQUENCE</scope>
    <source>
        <tissue evidence="4">Muscle</tissue>
    </source>
</reference>